<gene>
    <name evidence="4" type="primary">LOC112212475</name>
</gene>
<evidence type="ECO:0000313" key="4">
    <source>
        <dbReference type="RefSeq" id="XP_024221884.1"/>
    </source>
</evidence>
<reference evidence="4" key="1">
    <citation type="submission" date="2025-08" db="UniProtKB">
        <authorList>
            <consortium name="RefSeq"/>
        </authorList>
    </citation>
    <scope>IDENTIFICATION</scope>
</reference>
<evidence type="ECO:0000256" key="1">
    <source>
        <dbReference type="SAM" id="MobiDB-lite"/>
    </source>
</evidence>
<sequence length="213" mass="24495">MCATITPCRSPPRSRSPTENPTDDVRFHQQHSPHPPPYIYYPPPYPHLNPYGPYPYHPGAFYSPPYCNDVSQESKGSSWFSIVLLIFLLLCVVSIIFYRSLSRDSRRRLNARLPTLVQPAQTADRKRDAKQNYPAEFVLYSDVTDPLDRDYNIICDGCEDRQRGNQSDCIWDRSRNESIIEYSSENKVNVATDISGTSMKEVSRSIATWNHES</sequence>
<keyword evidence="2" id="KW-1133">Transmembrane helix</keyword>
<evidence type="ECO:0000256" key="2">
    <source>
        <dbReference type="SAM" id="Phobius"/>
    </source>
</evidence>
<feature type="transmembrane region" description="Helical" evidence="2">
    <location>
        <begin position="79"/>
        <end position="98"/>
    </location>
</feature>
<dbReference type="RefSeq" id="XP_024221884.1">
    <property type="nucleotide sequence ID" value="XM_024366116.2"/>
</dbReference>
<evidence type="ECO:0000313" key="3">
    <source>
        <dbReference type="Proteomes" id="UP000515180"/>
    </source>
</evidence>
<dbReference type="GeneID" id="112212475"/>
<organism evidence="3 4">
    <name type="scientific">Bombus impatiens</name>
    <name type="common">Bumblebee</name>
    <dbReference type="NCBI Taxonomy" id="132113"/>
    <lineage>
        <taxon>Eukaryota</taxon>
        <taxon>Metazoa</taxon>
        <taxon>Ecdysozoa</taxon>
        <taxon>Arthropoda</taxon>
        <taxon>Hexapoda</taxon>
        <taxon>Insecta</taxon>
        <taxon>Pterygota</taxon>
        <taxon>Neoptera</taxon>
        <taxon>Endopterygota</taxon>
        <taxon>Hymenoptera</taxon>
        <taxon>Apocrita</taxon>
        <taxon>Aculeata</taxon>
        <taxon>Apoidea</taxon>
        <taxon>Anthophila</taxon>
        <taxon>Apidae</taxon>
        <taxon>Bombus</taxon>
        <taxon>Pyrobombus</taxon>
    </lineage>
</organism>
<protein>
    <submittedName>
        <fullName evidence="4">Uncharacterized protein LOC112212475</fullName>
    </submittedName>
</protein>
<name>A0A6P6F9X0_BOMIM</name>
<dbReference type="OrthoDB" id="7616160at2759"/>
<feature type="region of interest" description="Disordered" evidence="1">
    <location>
        <begin position="1"/>
        <end position="29"/>
    </location>
</feature>
<keyword evidence="2" id="KW-0472">Membrane</keyword>
<dbReference type="AlphaFoldDB" id="A0A6P6F9X0"/>
<dbReference type="Proteomes" id="UP000515180">
    <property type="component" value="Unplaced"/>
</dbReference>
<keyword evidence="3" id="KW-1185">Reference proteome</keyword>
<proteinExistence type="predicted"/>
<keyword evidence="2" id="KW-0812">Transmembrane</keyword>
<accession>A0A6P6F9X0</accession>